<evidence type="ECO:0000256" key="1">
    <source>
        <dbReference type="SAM" id="Coils"/>
    </source>
</evidence>
<accession>A0A1I3VFG8</accession>
<sequence length="846" mass="89407">MNFVEQATLLLNDRASKDIRQVNRALKDLFKTASQLQRLGRGTNAFASMSRDIGNAERKAKSLQATLSRLGATRAGRGPSLTPLVSTQSIQTLNAIQREAREAAQTVQHVGARVDNSGLRQTLSIVQQIDREAKSARSAMSGFGRGAAPGRTRMPPQAPTPGLGGAALGRQMAAGFRPTAIGAAMARGFIGGSLLTQAGRAGRSAGRGILTADDVRALARASGATEGQQQALFDAAGKAADKYKGTPIALIAEASLEQFGFLTEQFKEGSISATEYATRLEALTTRVAKNTQILTTGLKDANRGAENARQIEKALAIMGEQIDPAQAEKFSQGIIRAVIASGYDISPEEVKRSLQQMKGPLATMVSEIGIGRLSLIRDEGGRAATAAVRMFYEGMTSPDIAKKSLKLQKLEGFRTKTGASTLTSEMWEDPVKLVQDHIIPKLEKWGVDLNDQNKVIEALTGRLGMTMERAEFPAMVIAQREQLELERKRISAVRPEELAKQATLRIDLANVEAQFQNAAASLTQQFLPQVQEGLSGLADVLGRFAKSEQTPADWAKLAAATATTGVAAGVIGMMDPATRPLAAAGLSLQAAAASLTASAAALTASAVTGVGGKGGIGGFLGVLGKKLLPIAGLLGLTSLIASQKGKPNAEFQPGKSWIADWLMAFRKANIEDRERRTTAAETALPVGQPPDQIVEYQKRMTQEWLDQMDKVFRFEREEERRTSRVVEEGKQGRATSADVATAMADPARFGEEAARPIDLAFVQGAGTLATFNNTFATTFNLGAAAITQAGTSAADAIAARAPSIGSIIGTTAADSILARVNNLNINVNASVKTTTATDTGAQTAVE</sequence>
<name>A0A1I3VFG8_9HYPH</name>
<evidence type="ECO:0000313" key="3">
    <source>
        <dbReference type="EMBL" id="SFJ93759.1"/>
    </source>
</evidence>
<feature type="region of interest" description="Disordered" evidence="2">
    <location>
        <begin position="138"/>
        <end position="166"/>
    </location>
</feature>
<gene>
    <name evidence="3" type="ORF">SAMN04488498_101404</name>
</gene>
<dbReference type="AlphaFoldDB" id="A0A1I3VFG8"/>
<organism evidence="3 4">
    <name type="scientific">Neomesorhizobium albiziae</name>
    <dbReference type="NCBI Taxonomy" id="335020"/>
    <lineage>
        <taxon>Bacteria</taxon>
        <taxon>Pseudomonadati</taxon>
        <taxon>Pseudomonadota</taxon>
        <taxon>Alphaproteobacteria</taxon>
        <taxon>Hyphomicrobiales</taxon>
        <taxon>Phyllobacteriaceae</taxon>
        <taxon>Neomesorhizobium</taxon>
    </lineage>
</organism>
<evidence type="ECO:0000256" key="2">
    <source>
        <dbReference type="SAM" id="MobiDB-lite"/>
    </source>
</evidence>
<protein>
    <submittedName>
        <fullName evidence="3">Uncharacterized protein</fullName>
    </submittedName>
</protein>
<dbReference type="EMBL" id="FOSL01000001">
    <property type="protein sequence ID" value="SFJ93759.1"/>
    <property type="molecule type" value="Genomic_DNA"/>
</dbReference>
<evidence type="ECO:0000313" key="4">
    <source>
        <dbReference type="Proteomes" id="UP000323300"/>
    </source>
</evidence>
<feature type="coiled-coil region" evidence="1">
    <location>
        <begin position="19"/>
        <end position="73"/>
    </location>
</feature>
<keyword evidence="4" id="KW-1185">Reference proteome</keyword>
<reference evidence="3 4" key="1">
    <citation type="submission" date="2016-10" db="EMBL/GenBank/DDBJ databases">
        <authorList>
            <person name="Varghese N."/>
            <person name="Submissions S."/>
        </authorList>
    </citation>
    <scope>NUCLEOTIDE SEQUENCE [LARGE SCALE GENOMIC DNA]</scope>
    <source>
        <strain evidence="3 4">DSM 21822</strain>
    </source>
</reference>
<dbReference type="Proteomes" id="UP000323300">
    <property type="component" value="Unassembled WGS sequence"/>
</dbReference>
<keyword evidence="1" id="KW-0175">Coiled coil</keyword>
<proteinExistence type="predicted"/>